<dbReference type="Proteomes" id="UP000765509">
    <property type="component" value="Unassembled WGS sequence"/>
</dbReference>
<dbReference type="InterPro" id="IPR001878">
    <property type="entry name" value="Znf_CCHC"/>
</dbReference>
<evidence type="ECO:0000256" key="3">
    <source>
        <dbReference type="SAM" id="MobiDB-lite"/>
    </source>
</evidence>
<proteinExistence type="predicted"/>
<reference evidence="5" key="1">
    <citation type="submission" date="2021-03" db="EMBL/GenBank/DDBJ databases">
        <title>Draft genome sequence of rust myrtle Austropuccinia psidii MF-1, a brazilian biotype.</title>
        <authorList>
            <person name="Quecine M.C."/>
            <person name="Pachon D.M.R."/>
            <person name="Bonatelli M.L."/>
            <person name="Correr F.H."/>
            <person name="Franceschini L.M."/>
            <person name="Leite T.F."/>
            <person name="Margarido G.R.A."/>
            <person name="Almeida C.A."/>
            <person name="Ferrarezi J.A."/>
            <person name="Labate C.A."/>
        </authorList>
    </citation>
    <scope>NUCLEOTIDE SEQUENCE</scope>
    <source>
        <strain evidence="5">MF-1</strain>
    </source>
</reference>
<dbReference type="GO" id="GO:0003676">
    <property type="term" value="F:nucleic acid binding"/>
    <property type="evidence" value="ECO:0007669"/>
    <property type="project" value="InterPro"/>
</dbReference>
<dbReference type="AlphaFoldDB" id="A0A9Q3J2P5"/>
<comment type="caution">
    <text evidence="5">The sequence shown here is derived from an EMBL/GenBank/DDBJ whole genome shotgun (WGS) entry which is preliminary data.</text>
</comment>
<dbReference type="GO" id="GO:0006397">
    <property type="term" value="P:mRNA processing"/>
    <property type="evidence" value="ECO:0007669"/>
    <property type="project" value="UniProtKB-KW"/>
</dbReference>
<evidence type="ECO:0000313" key="5">
    <source>
        <dbReference type="EMBL" id="MBW0555083.1"/>
    </source>
</evidence>
<feature type="domain" description="CCHC-type" evidence="4">
    <location>
        <begin position="495"/>
        <end position="510"/>
    </location>
</feature>
<feature type="region of interest" description="Disordered" evidence="3">
    <location>
        <begin position="124"/>
        <end position="143"/>
    </location>
</feature>
<gene>
    <name evidence="5" type="ORF">O181_094798</name>
</gene>
<name>A0A9Q3J2P5_9BASI</name>
<dbReference type="SUPFAM" id="SSF57756">
    <property type="entry name" value="Retrovirus zinc finger-like domains"/>
    <property type="match status" value="1"/>
</dbReference>
<keyword evidence="2" id="KW-0862">Zinc</keyword>
<dbReference type="PROSITE" id="PS50158">
    <property type="entry name" value="ZF_CCHC"/>
    <property type="match status" value="1"/>
</dbReference>
<keyword evidence="6" id="KW-1185">Reference proteome</keyword>
<evidence type="ECO:0000259" key="4">
    <source>
        <dbReference type="PROSITE" id="PS50158"/>
    </source>
</evidence>
<organism evidence="5 6">
    <name type="scientific">Austropuccinia psidii MF-1</name>
    <dbReference type="NCBI Taxonomy" id="1389203"/>
    <lineage>
        <taxon>Eukaryota</taxon>
        <taxon>Fungi</taxon>
        <taxon>Dikarya</taxon>
        <taxon>Basidiomycota</taxon>
        <taxon>Pucciniomycotina</taxon>
        <taxon>Pucciniomycetes</taxon>
        <taxon>Pucciniales</taxon>
        <taxon>Sphaerophragmiaceae</taxon>
        <taxon>Austropuccinia</taxon>
    </lineage>
</organism>
<dbReference type="InterPro" id="IPR036875">
    <property type="entry name" value="Znf_CCHC_sf"/>
</dbReference>
<accession>A0A9Q3J2P5</accession>
<feature type="region of interest" description="Disordered" evidence="3">
    <location>
        <begin position="521"/>
        <end position="550"/>
    </location>
</feature>
<feature type="compositionally biased region" description="Acidic residues" evidence="3">
    <location>
        <begin position="524"/>
        <end position="535"/>
    </location>
</feature>
<dbReference type="Pfam" id="PF00098">
    <property type="entry name" value="zf-CCHC"/>
    <property type="match status" value="1"/>
</dbReference>
<feature type="non-terminal residue" evidence="5">
    <location>
        <position position="1"/>
    </location>
</feature>
<feature type="compositionally biased region" description="Basic residues" evidence="3">
    <location>
        <begin position="17"/>
        <end position="26"/>
    </location>
</feature>
<evidence type="ECO:0000256" key="1">
    <source>
        <dbReference type="ARBA" id="ARBA00022664"/>
    </source>
</evidence>
<evidence type="ECO:0000313" key="6">
    <source>
        <dbReference type="Proteomes" id="UP000765509"/>
    </source>
</evidence>
<keyword evidence="2" id="KW-0479">Metal-binding</keyword>
<sequence>DLGFQRNQPEDREGLSRARRPARGHLGHSGGWQNNEVDNISPAIHTPIQQEAQTRGLEGYGSSSSAPPMPQRFVSMEHGQQEAVQTPGGKVTEDKGESSHYPSYGRTANPNRANSDSFRLTRSRPNQLSSGFTPCRNQNISGQESSFFTIPGSFWEKTRKKGQEQNLFQPGEERVRPDDPEAVVLGKRSTQEPEVVLNHSRISSPINRNITPTQIEHNVITPESNLKSDALCLQISQYPEHTQKQFAELEASHERMKKLTASMDKIAKPIQEGHAQLSKSSEETNKRLNIVFEEQYCSKRDRDCLDQDINKFFNFYHNMKPQPQGHVMDNSYQPDDIKPDGMLMNKPRSPSQYLDGDGMSYSEKEGLKHLPAASSWPKLSGPGEYDHIELIYYIDGHFIDVPSIPDYWITARLNTALKGHASIWYTEMKEIHGQRNWPWWKSQIIQRYSNGKRTDIGKFSLHRSSSLKEKQPLRVEFKDKPRETVAEVEKKKNTCHNCGSTDHYANNCSKAKKKVYAIEKVPEEESPTEDSESDSMGDAIREQSDDDQDPREEFLVEYQEETPLEIQDLKLEAGIPQDTANKSLCKHTQVAQTFLVTPTRGMAYIHRTATKVTVCIDNVQHPQIIDSGAHCSIVARKYLDNHFPNWEEQLLPTKAKNFKSASGKMTSIGTIIKETFIPHRKGNIRLNPDFVVLDNAHIQGFLQGTDYQRMYGIDIYNSKNRHITIGTN</sequence>
<dbReference type="Gene3D" id="4.10.60.10">
    <property type="entry name" value="Zinc finger, CCHC-type"/>
    <property type="match status" value="1"/>
</dbReference>
<keyword evidence="2" id="KW-0863">Zinc-finger</keyword>
<keyword evidence="1" id="KW-0507">mRNA processing</keyword>
<evidence type="ECO:0000256" key="2">
    <source>
        <dbReference type="PROSITE-ProRule" id="PRU00047"/>
    </source>
</evidence>
<dbReference type="SMART" id="SM00343">
    <property type="entry name" value="ZnF_C2HC"/>
    <property type="match status" value="1"/>
</dbReference>
<protein>
    <recommendedName>
        <fullName evidence="4">CCHC-type domain-containing protein</fullName>
    </recommendedName>
</protein>
<feature type="compositionally biased region" description="Polar residues" evidence="3">
    <location>
        <begin position="106"/>
        <end position="118"/>
    </location>
</feature>
<dbReference type="GO" id="GO:0008270">
    <property type="term" value="F:zinc ion binding"/>
    <property type="evidence" value="ECO:0007669"/>
    <property type="project" value="UniProtKB-KW"/>
</dbReference>
<feature type="region of interest" description="Disordered" evidence="3">
    <location>
        <begin position="1"/>
        <end position="118"/>
    </location>
</feature>
<dbReference type="EMBL" id="AVOT02061951">
    <property type="protein sequence ID" value="MBW0555083.1"/>
    <property type="molecule type" value="Genomic_DNA"/>
</dbReference>